<proteinExistence type="predicted"/>
<organism evidence="4 5">
    <name type="scientific">Chironomus riparius</name>
    <dbReference type="NCBI Taxonomy" id="315576"/>
    <lineage>
        <taxon>Eukaryota</taxon>
        <taxon>Metazoa</taxon>
        <taxon>Ecdysozoa</taxon>
        <taxon>Arthropoda</taxon>
        <taxon>Hexapoda</taxon>
        <taxon>Insecta</taxon>
        <taxon>Pterygota</taxon>
        <taxon>Neoptera</taxon>
        <taxon>Endopterygota</taxon>
        <taxon>Diptera</taxon>
        <taxon>Nematocera</taxon>
        <taxon>Chironomoidea</taxon>
        <taxon>Chironomidae</taxon>
        <taxon>Chironominae</taxon>
        <taxon>Chironomus</taxon>
    </lineage>
</organism>
<dbReference type="PANTHER" id="PTHR23252">
    <property type="entry name" value="INTIMAL THICKNESS RECEPTOR-RELATED"/>
    <property type="match status" value="1"/>
</dbReference>
<sequence>MKLRSLILVLIVLFYNVTTIVALRIDGSFQTNKFFKFVSKFGFIKFEKHQTKSSNEYGFIYGNVTSEQSFPKGVSVTLAVLDRHHFLEFYGNRTVTNRNLACRKMFARLNATSYDAKCNRDARGDYLRRVPCNHSGLCSDEDSPSNVIKDSQFTFVISNQNQPRFWYISFVACYRNETTCEWEHYNGLPHKIDYHLDLVNGHPIKEQNYYSPFIYHFSYDKQNILEQCLIFFTIYIVLVPIQIIGSRKQNHPVTKLFTTSLVMEFISICFILIHLISFASDGRGNEGLKIAGDIFDILSRTSFMLILLLLAKGWAVTRLEISAASWIALIFIWISYLILNFILYVWNMTEIDVISDIDEFQTWPGFLVLISRSCIMLWFLYELRTTMKYEHSTKKLDFLLHFGASSLVWFIYLPIIAVISMSVSVFWRYKLLLAVINSVDCLAYCVMMGLLWPNRSGQYLLLAGPNTLRIDELDEFNEAPHNNREIYRDEIPNENSEDMETLVSTNDLLTNNSHNVNDTLLLIENGDLTDRNDSKKIFT</sequence>
<evidence type="ECO:0000313" key="5">
    <source>
        <dbReference type="Proteomes" id="UP001153620"/>
    </source>
</evidence>
<dbReference type="GO" id="GO:0007186">
    <property type="term" value="P:G protein-coupled receptor signaling pathway"/>
    <property type="evidence" value="ECO:0007669"/>
    <property type="project" value="InterPro"/>
</dbReference>
<feature type="transmembrane region" description="Helical" evidence="1">
    <location>
        <begin position="290"/>
        <end position="311"/>
    </location>
</feature>
<accession>A0A9N9RQY8</accession>
<feature type="signal peptide" evidence="2">
    <location>
        <begin position="1"/>
        <end position="22"/>
    </location>
</feature>
<keyword evidence="5" id="KW-1185">Reference proteome</keyword>
<feature type="transmembrane region" description="Helical" evidence="1">
    <location>
        <begin position="363"/>
        <end position="381"/>
    </location>
</feature>
<feature type="chain" id="PRO_5040503743" description="GPR180/TMEM145 transmembrane domain-containing protein" evidence="2">
    <location>
        <begin position="23"/>
        <end position="539"/>
    </location>
</feature>
<feature type="transmembrane region" description="Helical" evidence="1">
    <location>
        <begin position="323"/>
        <end position="343"/>
    </location>
</feature>
<dbReference type="EMBL" id="OU895877">
    <property type="protein sequence ID" value="CAG9801535.1"/>
    <property type="molecule type" value="Genomic_DNA"/>
</dbReference>
<dbReference type="GO" id="GO:0019236">
    <property type="term" value="P:response to pheromone"/>
    <property type="evidence" value="ECO:0007669"/>
    <property type="project" value="InterPro"/>
</dbReference>
<feature type="transmembrane region" description="Helical" evidence="1">
    <location>
        <begin position="431"/>
        <end position="452"/>
    </location>
</feature>
<evidence type="ECO:0000256" key="1">
    <source>
        <dbReference type="SAM" id="Phobius"/>
    </source>
</evidence>
<evidence type="ECO:0000259" key="3">
    <source>
        <dbReference type="Pfam" id="PF10192"/>
    </source>
</evidence>
<dbReference type="PANTHER" id="PTHR23252:SF43">
    <property type="entry name" value="INTIMAL THICKNESS RELATED RECEPTOR IRP DOMAIN-CONTAINING PROTEIN"/>
    <property type="match status" value="1"/>
</dbReference>
<dbReference type="InterPro" id="IPR047831">
    <property type="entry name" value="GPR180/TMEM145"/>
</dbReference>
<dbReference type="AlphaFoldDB" id="A0A9N9RQY8"/>
<feature type="transmembrane region" description="Helical" evidence="1">
    <location>
        <begin position="256"/>
        <end position="278"/>
    </location>
</feature>
<dbReference type="InterPro" id="IPR019336">
    <property type="entry name" value="GPR180/TMEM145_TM"/>
</dbReference>
<evidence type="ECO:0000256" key="2">
    <source>
        <dbReference type="SAM" id="SignalP"/>
    </source>
</evidence>
<dbReference type="OrthoDB" id="45670at2759"/>
<feature type="domain" description="GPR180/TMEM145 transmembrane" evidence="3">
    <location>
        <begin position="231"/>
        <end position="447"/>
    </location>
</feature>
<reference evidence="4" key="2">
    <citation type="submission" date="2022-10" db="EMBL/GenBank/DDBJ databases">
        <authorList>
            <consortium name="ENA_rothamsted_submissions"/>
            <consortium name="culmorum"/>
            <person name="King R."/>
        </authorList>
    </citation>
    <scope>NUCLEOTIDE SEQUENCE</scope>
</reference>
<keyword evidence="2" id="KW-0732">Signal</keyword>
<gene>
    <name evidence="4" type="ORF">CHIRRI_LOCUS4461</name>
</gene>
<name>A0A9N9RQY8_9DIPT</name>
<protein>
    <recommendedName>
        <fullName evidence="3">GPR180/TMEM145 transmembrane domain-containing protein</fullName>
    </recommendedName>
</protein>
<dbReference type="Pfam" id="PF10192">
    <property type="entry name" value="GPR180-TMEM145_TM"/>
    <property type="match status" value="1"/>
</dbReference>
<reference evidence="4" key="1">
    <citation type="submission" date="2022-01" db="EMBL/GenBank/DDBJ databases">
        <authorList>
            <person name="King R."/>
        </authorList>
    </citation>
    <scope>NUCLEOTIDE SEQUENCE</scope>
</reference>
<keyword evidence="1" id="KW-0812">Transmembrane</keyword>
<evidence type="ECO:0000313" key="4">
    <source>
        <dbReference type="EMBL" id="CAG9801535.1"/>
    </source>
</evidence>
<feature type="transmembrane region" description="Helical" evidence="1">
    <location>
        <begin position="402"/>
        <end position="425"/>
    </location>
</feature>
<keyword evidence="1" id="KW-0472">Membrane</keyword>
<keyword evidence="1" id="KW-1133">Transmembrane helix</keyword>
<dbReference type="Proteomes" id="UP001153620">
    <property type="component" value="Chromosome 1"/>
</dbReference>
<feature type="transmembrane region" description="Helical" evidence="1">
    <location>
        <begin position="224"/>
        <end position="244"/>
    </location>
</feature>